<dbReference type="WBParaSite" id="JU765_v2.g13599.t1">
    <property type="protein sequence ID" value="JU765_v2.g13599.t1"/>
    <property type="gene ID" value="JU765_v2.g13599"/>
</dbReference>
<evidence type="ECO:0000313" key="1">
    <source>
        <dbReference type="Proteomes" id="UP000887576"/>
    </source>
</evidence>
<accession>A0AC34Q753</accession>
<evidence type="ECO:0000313" key="2">
    <source>
        <dbReference type="WBParaSite" id="JU765_v2.g13599.t1"/>
    </source>
</evidence>
<proteinExistence type="predicted"/>
<name>A0AC34Q753_9BILA</name>
<protein>
    <submittedName>
        <fullName evidence="2">Uncharacterized protein</fullName>
    </submittedName>
</protein>
<dbReference type="Proteomes" id="UP000887576">
    <property type="component" value="Unplaced"/>
</dbReference>
<reference evidence="2" key="1">
    <citation type="submission" date="2022-11" db="UniProtKB">
        <authorList>
            <consortium name="WormBaseParasite"/>
        </authorList>
    </citation>
    <scope>IDENTIFICATION</scope>
</reference>
<sequence>MCFEDGCEVHMFRFNDGNNYVNFSILNDQRLNGGCKVVSDKVKRPILSISQGLRFFRFEKMDQVLQRRLYCISFPVQKKRLWNCSKSCANLGIKPTTLLLSKFYEEEEYFLSRRTFVDFKIDGPRNAIVCARTNQVKLENIVLNLVGTIDGNCFGYIPEDQITEMNKFIEFNHCEVIFKMGIQERLPRVFNENVKIIEFTYDEEEPTKDNYDHYNFDIVLQQLPNIEEISFSEFEMFKLFGKIDRDFGPTLSEMSFYFGANDENYYYLAELMRKQSSKCEFEVAVDSNYPSTLANHLIHLQPYFEEVIVPKRVNLTFKFDGEEYYFVLRNFLGVADNLIPAAQFGQFQQQQYLQSIAQYQPFNP</sequence>
<organism evidence="1 2">
    <name type="scientific">Panagrolaimus sp. JU765</name>
    <dbReference type="NCBI Taxonomy" id="591449"/>
    <lineage>
        <taxon>Eukaryota</taxon>
        <taxon>Metazoa</taxon>
        <taxon>Ecdysozoa</taxon>
        <taxon>Nematoda</taxon>
        <taxon>Chromadorea</taxon>
        <taxon>Rhabditida</taxon>
        <taxon>Tylenchina</taxon>
        <taxon>Panagrolaimomorpha</taxon>
        <taxon>Panagrolaimoidea</taxon>
        <taxon>Panagrolaimidae</taxon>
        <taxon>Panagrolaimus</taxon>
    </lineage>
</organism>